<sequence>MPFPIVTVRSHHHEPDDLFPVVAAPTADLPVVLHSDDGATLGVQAREITVRTQRDGHVRELVTVRRRGIDVLITDSRVVVSSEHAGHHGVLAGHVKYPWLVAVGGSTGSSRFDDDELRLVVQRSAGDYAVLTIGFDAGVDVHALAQDIAQRASRLWLEMHPGVTTEAAEQWEAMADVARGDAPAGEFALHWMPEHVRVDNLTRPMVRFDSPARSA</sequence>
<proteinExistence type="predicted"/>
<dbReference type="RefSeq" id="WP_120059310.1">
    <property type="nucleotide sequence ID" value="NZ_QYRP01000002.1"/>
</dbReference>
<evidence type="ECO:0000313" key="1">
    <source>
        <dbReference type="EMBL" id="RJS45410.1"/>
    </source>
</evidence>
<evidence type="ECO:0000313" key="2">
    <source>
        <dbReference type="Proteomes" id="UP000276542"/>
    </source>
</evidence>
<dbReference type="EMBL" id="QYRP01000002">
    <property type="protein sequence ID" value="RJS45410.1"/>
    <property type="molecule type" value="Genomic_DNA"/>
</dbReference>
<dbReference type="AlphaFoldDB" id="A0A3A5HBK4"/>
<accession>A0A3A5HBK4</accession>
<reference evidence="2" key="1">
    <citation type="submission" date="2018-09" db="EMBL/GenBank/DDBJ databases">
        <authorList>
            <person name="Zhu H."/>
        </authorList>
    </citation>
    <scope>NUCLEOTIDE SEQUENCE [LARGE SCALE GENOMIC DNA]</scope>
    <source>
        <strain evidence="2">K1W22B-1</strain>
    </source>
</reference>
<protein>
    <submittedName>
        <fullName evidence="1">Uncharacterized protein</fullName>
    </submittedName>
</protein>
<name>A0A3A5HBK4_9ACTN</name>
<organism evidence="1 2">
    <name type="scientific">Nocardioides cavernaquae</name>
    <dbReference type="NCBI Taxonomy" id="2321396"/>
    <lineage>
        <taxon>Bacteria</taxon>
        <taxon>Bacillati</taxon>
        <taxon>Actinomycetota</taxon>
        <taxon>Actinomycetes</taxon>
        <taxon>Propionibacteriales</taxon>
        <taxon>Nocardioidaceae</taxon>
        <taxon>Nocardioides</taxon>
    </lineage>
</organism>
<gene>
    <name evidence="1" type="ORF">D4739_03695</name>
</gene>
<dbReference type="Proteomes" id="UP000276542">
    <property type="component" value="Unassembled WGS sequence"/>
</dbReference>
<dbReference type="OrthoDB" id="3785849at2"/>
<keyword evidence="2" id="KW-1185">Reference proteome</keyword>
<comment type="caution">
    <text evidence="1">The sequence shown here is derived from an EMBL/GenBank/DDBJ whole genome shotgun (WGS) entry which is preliminary data.</text>
</comment>